<dbReference type="EMBL" id="ATAY01000030">
    <property type="protein sequence ID" value="EPR12173.1"/>
    <property type="molecule type" value="Genomic_DNA"/>
</dbReference>
<dbReference type="Proteomes" id="UP000016860">
    <property type="component" value="Unassembled WGS sequence"/>
</dbReference>
<reference evidence="9 10" key="1">
    <citation type="journal article" date="2013" name="Genome Announc.">
        <title>Draft Genome Sequence of the Cellulolytic Bacterium Clostridium papyrosolvens C7 (ATCC 700395).</title>
        <authorList>
            <person name="Zepeda V."/>
            <person name="Dassa B."/>
            <person name="Borovok I."/>
            <person name="Lamed R."/>
            <person name="Bayer E.A."/>
            <person name="Cate J.H."/>
        </authorList>
    </citation>
    <scope>NUCLEOTIDE SEQUENCE [LARGE SCALE GENOMIC DNA]</scope>
    <source>
        <strain evidence="9 10">C7</strain>
    </source>
</reference>
<feature type="domain" description="VTT" evidence="8">
    <location>
        <begin position="49"/>
        <end position="174"/>
    </location>
</feature>
<evidence type="ECO:0000313" key="10">
    <source>
        <dbReference type="Proteomes" id="UP000016860"/>
    </source>
</evidence>
<feature type="transmembrane region" description="Helical" evidence="7">
    <location>
        <begin position="154"/>
        <end position="176"/>
    </location>
</feature>
<keyword evidence="5 7" id="KW-1133">Transmembrane helix</keyword>
<dbReference type="PANTHER" id="PTHR30353:SF0">
    <property type="entry name" value="TRANSMEMBRANE PROTEIN"/>
    <property type="match status" value="1"/>
</dbReference>
<comment type="similarity">
    <text evidence="2 7">Belongs to the DedA family.</text>
</comment>
<keyword evidence="4 7" id="KW-0812">Transmembrane</keyword>
<feature type="transmembrane region" description="Helical" evidence="7">
    <location>
        <begin position="69"/>
        <end position="90"/>
    </location>
</feature>
<evidence type="ECO:0000256" key="6">
    <source>
        <dbReference type="ARBA" id="ARBA00023136"/>
    </source>
</evidence>
<dbReference type="PATRIC" id="fig|1330534.3.peg.1866"/>
<comment type="caution">
    <text evidence="9">The sequence shown here is derived from an EMBL/GenBank/DDBJ whole genome shotgun (WGS) entry which is preliminary data.</text>
</comment>
<evidence type="ECO:0000256" key="4">
    <source>
        <dbReference type="ARBA" id="ARBA00022692"/>
    </source>
</evidence>
<dbReference type="InterPro" id="IPR032816">
    <property type="entry name" value="VTT_dom"/>
</dbReference>
<dbReference type="InterPro" id="IPR032818">
    <property type="entry name" value="DedA-like"/>
</dbReference>
<protein>
    <submittedName>
        <fullName evidence="9">Membrane protein</fullName>
    </submittedName>
</protein>
<evidence type="ECO:0000256" key="2">
    <source>
        <dbReference type="ARBA" id="ARBA00010792"/>
    </source>
</evidence>
<sequence>MDIIVNFFNFVMHLDENLTMLANNFGIWTYVILFAIVFCETGLVVTPFLPGDSMIFVLGALSASGELDLKIITIVLISAAILGDTCNYHLGKIFGPMVFRKDNVRFLKKDHLIKTHNFYEKHGGKTIILARFIPIIRTFAPFVAGMGSMSYMKFIGYNIIGGVLWVSLFLAAGYFFGNVAVVQENFTLVILAIIAISVLPGFVAYLKNKKAGPTDQA</sequence>
<dbReference type="PANTHER" id="PTHR30353">
    <property type="entry name" value="INNER MEMBRANE PROTEIN DEDA-RELATED"/>
    <property type="match status" value="1"/>
</dbReference>
<dbReference type="Pfam" id="PF09335">
    <property type="entry name" value="VTT_dom"/>
    <property type="match status" value="1"/>
</dbReference>
<evidence type="ECO:0000256" key="1">
    <source>
        <dbReference type="ARBA" id="ARBA00004651"/>
    </source>
</evidence>
<dbReference type="NCBIfam" id="NF008102">
    <property type="entry name" value="PRK10847.1"/>
    <property type="match status" value="1"/>
</dbReference>
<name>U4R1V9_9FIRM</name>
<dbReference type="OrthoDB" id="9813426at2"/>
<dbReference type="STRING" id="1330534.L323_09370"/>
<organism evidence="9 10">
    <name type="scientific">Ruminiclostridium papyrosolvens C7</name>
    <dbReference type="NCBI Taxonomy" id="1330534"/>
    <lineage>
        <taxon>Bacteria</taxon>
        <taxon>Bacillati</taxon>
        <taxon>Bacillota</taxon>
        <taxon>Clostridia</taxon>
        <taxon>Eubacteriales</taxon>
        <taxon>Oscillospiraceae</taxon>
        <taxon>Ruminiclostridium</taxon>
    </lineage>
</organism>
<feature type="transmembrane region" description="Helical" evidence="7">
    <location>
        <begin position="27"/>
        <end position="49"/>
    </location>
</feature>
<keyword evidence="6 7" id="KW-0472">Membrane</keyword>
<evidence type="ECO:0000256" key="3">
    <source>
        <dbReference type="ARBA" id="ARBA00022475"/>
    </source>
</evidence>
<dbReference type="RefSeq" id="WP_020815413.1">
    <property type="nucleotide sequence ID" value="NZ_ATAY01000030.1"/>
</dbReference>
<comment type="subcellular location">
    <subcellularLocation>
        <location evidence="1 7">Cell membrane</location>
        <topology evidence="1 7">Multi-pass membrane protein</topology>
    </subcellularLocation>
</comment>
<evidence type="ECO:0000259" key="8">
    <source>
        <dbReference type="Pfam" id="PF09335"/>
    </source>
</evidence>
<evidence type="ECO:0000256" key="7">
    <source>
        <dbReference type="RuleBase" id="RU367016"/>
    </source>
</evidence>
<evidence type="ECO:0000256" key="5">
    <source>
        <dbReference type="ARBA" id="ARBA00022989"/>
    </source>
</evidence>
<gene>
    <name evidence="9" type="ORF">L323_09370</name>
</gene>
<accession>U4R1V9</accession>
<dbReference type="InterPro" id="IPR058127">
    <property type="entry name" value="DedA"/>
</dbReference>
<keyword evidence="3 7" id="KW-1003">Cell membrane</keyword>
<feature type="transmembrane region" description="Helical" evidence="7">
    <location>
        <begin position="188"/>
        <end position="206"/>
    </location>
</feature>
<dbReference type="GO" id="GO:0005886">
    <property type="term" value="C:plasma membrane"/>
    <property type="evidence" value="ECO:0007669"/>
    <property type="project" value="UniProtKB-SubCell"/>
</dbReference>
<proteinExistence type="inferred from homology"/>
<evidence type="ECO:0000313" key="9">
    <source>
        <dbReference type="EMBL" id="EPR12173.1"/>
    </source>
</evidence>
<dbReference type="AlphaFoldDB" id="U4R1V9"/>